<evidence type="ECO:0000313" key="2">
    <source>
        <dbReference type="EMBL" id="SFK20086.1"/>
    </source>
</evidence>
<reference evidence="4" key="1">
    <citation type="submission" date="2016-10" db="EMBL/GenBank/DDBJ databases">
        <authorList>
            <person name="Varghese N."/>
            <person name="Submissions S."/>
        </authorList>
    </citation>
    <scope>NUCLEOTIDE SEQUENCE [LARGE SCALE GENOMIC DNA]</scope>
    <source>
        <strain evidence="4">CGMCC 1.3704</strain>
    </source>
</reference>
<proteinExistence type="predicted"/>
<name>A0A1I3Y3P0_HALDA</name>
<evidence type="ECO:0000313" key="4">
    <source>
        <dbReference type="Proteomes" id="UP000183557"/>
    </source>
</evidence>
<dbReference type="EMBL" id="FOSB01000009">
    <property type="protein sequence ID" value="SFK20086.1"/>
    <property type="molecule type" value="Genomic_DNA"/>
</dbReference>
<evidence type="ECO:0000259" key="1">
    <source>
        <dbReference type="Pfam" id="PF05598"/>
    </source>
</evidence>
<feature type="non-terminal residue" evidence="3">
    <location>
        <position position="75"/>
    </location>
</feature>
<dbReference type="AlphaFoldDB" id="A0A1I3Y3P0"/>
<organism evidence="3 4">
    <name type="scientific">Halobacillus dabanensis</name>
    <dbReference type="NCBI Taxonomy" id="240302"/>
    <lineage>
        <taxon>Bacteria</taxon>
        <taxon>Bacillati</taxon>
        <taxon>Bacillota</taxon>
        <taxon>Bacilli</taxon>
        <taxon>Bacillales</taxon>
        <taxon>Bacillaceae</taxon>
        <taxon>Halobacillus</taxon>
    </lineage>
</organism>
<protein>
    <submittedName>
        <fullName evidence="3">Transposase domain</fullName>
    </submittedName>
</protein>
<dbReference type="RefSeq" id="WP_167360094.1">
    <property type="nucleotide sequence ID" value="NZ_FOSB01000009.1"/>
</dbReference>
<keyword evidence="4" id="KW-1185">Reference proteome</keyword>
<feature type="domain" description="Transposase InsH N-terminal" evidence="1">
    <location>
        <begin position="13"/>
        <end position="74"/>
    </location>
</feature>
<dbReference type="Pfam" id="PF05598">
    <property type="entry name" value="DUF772"/>
    <property type="match status" value="1"/>
</dbReference>
<evidence type="ECO:0000313" key="3">
    <source>
        <dbReference type="EMBL" id="SFK26019.1"/>
    </source>
</evidence>
<sequence length="75" mass="8948">MLTQHSQVSFYTELYTRIPEDNTLRIIQDHLDFSFINNLLKNSYSLYYGRPSKEPEMMVKLLILKKFYGHSDESV</sequence>
<dbReference type="EMBL" id="FOSB01000010">
    <property type="protein sequence ID" value="SFK26019.1"/>
    <property type="molecule type" value="Genomic_DNA"/>
</dbReference>
<dbReference type="InterPro" id="IPR008490">
    <property type="entry name" value="Transposase_InsH_N"/>
</dbReference>
<accession>A0A1I3Y3P0</accession>
<gene>
    <name evidence="2" type="ORF">SAMN04487936_1091</name>
    <name evidence="3" type="ORF">SAMN04487936_1101</name>
</gene>
<reference evidence="3" key="2">
    <citation type="submission" date="2016-10" db="EMBL/GenBank/DDBJ databases">
        <authorList>
            <person name="de Groot N.N."/>
        </authorList>
    </citation>
    <scope>NUCLEOTIDE SEQUENCE [LARGE SCALE GENOMIC DNA]</scope>
    <source>
        <strain evidence="3">CGMCC 1.3704</strain>
    </source>
</reference>
<dbReference type="Proteomes" id="UP000183557">
    <property type="component" value="Unassembled WGS sequence"/>
</dbReference>